<dbReference type="PANTHER" id="PTHR21199">
    <property type="entry name" value="COMM DOMAIN-CONTAINING PROTEIN 1"/>
    <property type="match status" value="1"/>
</dbReference>
<dbReference type="OMA" id="DMKWRID"/>
<evidence type="ECO:0000313" key="5">
    <source>
        <dbReference type="EMBL" id="EDQ85237.1"/>
    </source>
</evidence>
<dbReference type="InterPro" id="IPR033776">
    <property type="entry name" value="COMMD1_N"/>
</dbReference>
<keyword evidence="6" id="KW-1185">Reference proteome</keyword>
<dbReference type="STRING" id="81824.A9VAW8"/>
<dbReference type="Proteomes" id="UP000001357">
    <property type="component" value="Unassembled WGS sequence"/>
</dbReference>
<dbReference type="InterPro" id="IPR017920">
    <property type="entry name" value="COMM"/>
</dbReference>
<evidence type="ECO:0000259" key="3">
    <source>
        <dbReference type="Pfam" id="PF07258"/>
    </source>
</evidence>
<dbReference type="GO" id="GO:0032434">
    <property type="term" value="P:regulation of proteasomal ubiquitin-dependent protein catabolic process"/>
    <property type="evidence" value="ECO:0000318"/>
    <property type="project" value="GO_Central"/>
</dbReference>
<dbReference type="GO" id="GO:0005768">
    <property type="term" value="C:endosome"/>
    <property type="evidence" value="ECO:0000318"/>
    <property type="project" value="GO_Central"/>
</dbReference>
<dbReference type="GO" id="GO:2000009">
    <property type="term" value="P:negative regulation of protein localization to cell surface"/>
    <property type="evidence" value="ECO:0000318"/>
    <property type="project" value="GO_Central"/>
</dbReference>
<dbReference type="GO" id="GO:0031398">
    <property type="term" value="P:positive regulation of protein ubiquitination"/>
    <property type="evidence" value="ECO:0000318"/>
    <property type="project" value="GO_Central"/>
</dbReference>
<evidence type="ECO:0000313" key="6">
    <source>
        <dbReference type="Proteomes" id="UP000001357"/>
    </source>
</evidence>
<dbReference type="FunCoup" id="A9VAW8">
    <property type="interactions" value="320"/>
</dbReference>
<dbReference type="PANTHER" id="PTHR21199:SF1">
    <property type="entry name" value="COMM DOMAIN-CONTAINING PROTEIN 1"/>
    <property type="match status" value="1"/>
</dbReference>
<dbReference type="InterPro" id="IPR037351">
    <property type="entry name" value="Murr1"/>
</dbReference>
<dbReference type="Pfam" id="PF07258">
    <property type="entry name" value="COMM_domain"/>
    <property type="match status" value="1"/>
</dbReference>
<sequence>MADLKVFFGLLSGLCRKEYYDDATITDEFLRSELFADAKPEVYKKQKAMAQGLISAALDAELSLNDVPAFADQHQLSEDQAKAFAKFWKSNQSKLRDVLIQRTAWRPKLKKSSWRVDSTIKTSRVDETNVQHLLLELAVVEQGKESLRLMSLDAAGVDRLLEDMERVDALLGGTVGTSS</sequence>
<dbReference type="KEGG" id="mbr:MONBRDRAFT_38905"/>
<evidence type="ECO:0000256" key="1">
    <source>
        <dbReference type="ARBA" id="ARBA00016551"/>
    </source>
</evidence>
<organism evidence="5 6">
    <name type="scientific">Monosiga brevicollis</name>
    <name type="common">Choanoflagellate</name>
    <dbReference type="NCBI Taxonomy" id="81824"/>
    <lineage>
        <taxon>Eukaryota</taxon>
        <taxon>Choanoflagellata</taxon>
        <taxon>Craspedida</taxon>
        <taxon>Salpingoecidae</taxon>
        <taxon>Monosiga</taxon>
    </lineage>
</organism>
<name>A9VAW8_MONBE</name>
<dbReference type="EMBL" id="CH991575">
    <property type="protein sequence ID" value="EDQ85237.1"/>
    <property type="molecule type" value="Genomic_DNA"/>
</dbReference>
<proteinExistence type="inferred from homology"/>
<dbReference type="Pfam" id="PF17221">
    <property type="entry name" value="COMMD1_N"/>
    <property type="match status" value="1"/>
</dbReference>
<dbReference type="AlphaFoldDB" id="A9VAW8"/>
<protein>
    <recommendedName>
        <fullName evidence="1">COMM domain-containing protein 1</fullName>
    </recommendedName>
</protein>
<reference evidence="5 6" key="1">
    <citation type="journal article" date="2008" name="Nature">
        <title>The genome of the choanoflagellate Monosiga brevicollis and the origin of metazoans.</title>
        <authorList>
            <consortium name="JGI Sequencing"/>
            <person name="King N."/>
            <person name="Westbrook M.J."/>
            <person name="Young S.L."/>
            <person name="Kuo A."/>
            <person name="Abedin M."/>
            <person name="Chapman J."/>
            <person name="Fairclough S."/>
            <person name="Hellsten U."/>
            <person name="Isogai Y."/>
            <person name="Letunic I."/>
            <person name="Marr M."/>
            <person name="Pincus D."/>
            <person name="Putnam N."/>
            <person name="Rokas A."/>
            <person name="Wright K.J."/>
            <person name="Zuzow R."/>
            <person name="Dirks W."/>
            <person name="Good M."/>
            <person name="Goodstein D."/>
            <person name="Lemons D."/>
            <person name="Li W."/>
            <person name="Lyons J.B."/>
            <person name="Morris A."/>
            <person name="Nichols S."/>
            <person name="Richter D.J."/>
            <person name="Salamov A."/>
            <person name="Bork P."/>
            <person name="Lim W.A."/>
            <person name="Manning G."/>
            <person name="Miller W.T."/>
            <person name="McGinnis W."/>
            <person name="Shapiro H."/>
            <person name="Tjian R."/>
            <person name="Grigoriev I.V."/>
            <person name="Rokhsar D."/>
        </authorList>
    </citation>
    <scope>NUCLEOTIDE SEQUENCE [LARGE SCALE GENOMIC DNA]</scope>
    <source>
        <strain evidence="6">MX1 / ATCC 50154</strain>
    </source>
</reference>
<dbReference type="GeneID" id="5895178"/>
<dbReference type="InParanoid" id="A9VAW8"/>
<feature type="domain" description="COMMD1 N-terminal" evidence="4">
    <location>
        <begin position="4"/>
        <end position="97"/>
    </location>
</feature>
<gene>
    <name evidence="5" type="ORF">MONBRDRAFT_38905</name>
</gene>
<feature type="domain" description="COMM" evidence="3">
    <location>
        <begin position="105"/>
        <end position="166"/>
    </location>
</feature>
<evidence type="ECO:0000259" key="4">
    <source>
        <dbReference type="Pfam" id="PF17221"/>
    </source>
</evidence>
<comment type="similarity">
    <text evidence="2">Belongs to the COMM domain-containing protein 1 family.</text>
</comment>
<evidence type="ECO:0000256" key="2">
    <source>
        <dbReference type="ARBA" id="ARBA00093455"/>
    </source>
</evidence>
<dbReference type="GO" id="GO:0055070">
    <property type="term" value="P:copper ion homeostasis"/>
    <property type="evidence" value="ECO:0000318"/>
    <property type="project" value="GO_Central"/>
</dbReference>
<dbReference type="RefSeq" id="XP_001749858.1">
    <property type="nucleotide sequence ID" value="XM_001749806.1"/>
</dbReference>
<dbReference type="GO" id="GO:1902306">
    <property type="term" value="P:negative regulation of sodium ion transmembrane transport"/>
    <property type="evidence" value="ECO:0000318"/>
    <property type="project" value="GO_Central"/>
</dbReference>
<accession>A9VAW8</accession>
<dbReference type="eggNOG" id="ENOG502RXN6">
    <property type="taxonomic scope" value="Eukaryota"/>
</dbReference>